<proteinExistence type="predicted"/>
<feature type="region of interest" description="Disordered" evidence="6">
    <location>
        <begin position="245"/>
        <end position="290"/>
    </location>
</feature>
<dbReference type="PROSITE" id="PS51486">
    <property type="entry name" value="REKLES"/>
    <property type="match status" value="1"/>
</dbReference>
<evidence type="ECO:0000256" key="6">
    <source>
        <dbReference type="SAM" id="MobiDB-lite"/>
    </source>
</evidence>
<dbReference type="InterPro" id="IPR036431">
    <property type="entry name" value="ARID_dom_sf"/>
</dbReference>
<reference evidence="10" key="1">
    <citation type="submission" date="2022-11" db="UniProtKB">
        <authorList>
            <consortium name="WormBaseParasite"/>
        </authorList>
    </citation>
    <scope>IDENTIFICATION</scope>
</reference>
<feature type="compositionally biased region" description="Polar residues" evidence="6">
    <location>
        <begin position="280"/>
        <end position="290"/>
    </location>
</feature>
<evidence type="ECO:0000256" key="4">
    <source>
        <dbReference type="ARBA" id="ARBA00023163"/>
    </source>
</evidence>
<dbReference type="InterPro" id="IPR045147">
    <property type="entry name" value="ARI3A/B/C"/>
</dbReference>
<dbReference type="InterPro" id="IPR001606">
    <property type="entry name" value="ARID_dom"/>
</dbReference>
<dbReference type="Gene3D" id="1.10.150.60">
    <property type="entry name" value="ARID DNA-binding domain"/>
    <property type="match status" value="1"/>
</dbReference>
<dbReference type="FunFam" id="1.10.150.60:FF:000007">
    <property type="entry name" value="AT-rich interactive domain-containing protein 3C"/>
    <property type="match status" value="1"/>
</dbReference>
<sequence length="375" mass="40269">LYELSDDVKRKEWLDDWLGYMHRIGKPVTRIPIMAKQVLDLYELYRLVVQHGGLVEIINKKLWREITKGLNLPASITSAAFTLRTQYQKYLYDFECERENLSTPSELQQAIEGNKREGRRTGHGSGNGSSLNGGLGGSSSGLILSATGSGCGSAGTSANPFTFPFSTPHSAAAAAAAANSFLGKHLNGAFGLHDDQSNNGLSGLPTTPQAFAAAAFKAEQLAGLEAQQRHWEMLQRVAVEAATRQQNLSLPNMNSKSGRDSTSSYDDSEAGVPAKRPKIEQSNGPQTTNDSIAQQNLLSLEKIFKNSSTHIKLNNSCTPGGDNSMVVSMEVNGVMYQGVLFAVNQISITNGNGSVENSDVTDLSTKINGNICVPS</sequence>
<evidence type="ECO:0000313" key="10">
    <source>
        <dbReference type="WBParaSite" id="ACRNAN_scaffold9108.g31957.t1"/>
    </source>
</evidence>
<dbReference type="InterPro" id="IPR023334">
    <property type="entry name" value="REKLES_domain"/>
</dbReference>
<feature type="compositionally biased region" description="Polar residues" evidence="6">
    <location>
        <begin position="245"/>
        <end position="265"/>
    </location>
</feature>
<comment type="subcellular location">
    <subcellularLocation>
        <location evidence="1">Nucleus</location>
    </subcellularLocation>
</comment>
<accession>A0A914ENX9</accession>
<evidence type="ECO:0000256" key="2">
    <source>
        <dbReference type="ARBA" id="ARBA00023015"/>
    </source>
</evidence>
<evidence type="ECO:0000259" key="7">
    <source>
        <dbReference type="PROSITE" id="PS51011"/>
    </source>
</evidence>
<feature type="domain" description="ARID" evidence="7">
    <location>
        <begin position="7"/>
        <end position="99"/>
    </location>
</feature>
<feature type="region of interest" description="Disordered" evidence="6">
    <location>
        <begin position="103"/>
        <end position="134"/>
    </location>
</feature>
<evidence type="ECO:0000313" key="9">
    <source>
        <dbReference type="Proteomes" id="UP000887540"/>
    </source>
</evidence>
<keyword evidence="3" id="KW-0238">DNA-binding</keyword>
<dbReference type="SUPFAM" id="SSF46774">
    <property type="entry name" value="ARID-like"/>
    <property type="match status" value="1"/>
</dbReference>
<dbReference type="WBParaSite" id="ACRNAN_scaffold9108.g31957.t1">
    <property type="protein sequence ID" value="ACRNAN_scaffold9108.g31957.t1"/>
    <property type="gene ID" value="ACRNAN_scaffold9108.g31957"/>
</dbReference>
<dbReference type="AlphaFoldDB" id="A0A914ENX9"/>
<organism evidence="9 10">
    <name type="scientific">Acrobeloides nanus</name>
    <dbReference type="NCBI Taxonomy" id="290746"/>
    <lineage>
        <taxon>Eukaryota</taxon>
        <taxon>Metazoa</taxon>
        <taxon>Ecdysozoa</taxon>
        <taxon>Nematoda</taxon>
        <taxon>Chromadorea</taxon>
        <taxon>Rhabditida</taxon>
        <taxon>Tylenchina</taxon>
        <taxon>Cephalobomorpha</taxon>
        <taxon>Cephaloboidea</taxon>
        <taxon>Cephalobidae</taxon>
        <taxon>Acrobeloides</taxon>
    </lineage>
</organism>
<keyword evidence="4" id="KW-0804">Transcription</keyword>
<dbReference type="PANTHER" id="PTHR15348">
    <property type="entry name" value="AT-RICH INTERACTIVE DOMAIN-CONTAINING PROTEIN ARID DOMAIN- CONTAINING PROTEIN DEAD RINGER PROTEIN B-CELL REGULATOR OF IGH TRANSCRIPTION BRIGHT"/>
    <property type="match status" value="1"/>
</dbReference>
<feature type="domain" description="REKLES" evidence="8">
    <location>
        <begin position="259"/>
        <end position="347"/>
    </location>
</feature>
<dbReference type="GO" id="GO:0003677">
    <property type="term" value="F:DNA binding"/>
    <property type="evidence" value="ECO:0007669"/>
    <property type="project" value="UniProtKB-KW"/>
</dbReference>
<dbReference type="PANTHER" id="PTHR15348:SF0">
    <property type="entry name" value="PROTEIN DEAD RINGER"/>
    <property type="match status" value="1"/>
</dbReference>
<protein>
    <submittedName>
        <fullName evidence="10">Protein dead ringer-like protein</fullName>
    </submittedName>
</protein>
<dbReference type="GO" id="GO:0006357">
    <property type="term" value="P:regulation of transcription by RNA polymerase II"/>
    <property type="evidence" value="ECO:0007669"/>
    <property type="project" value="InterPro"/>
</dbReference>
<dbReference type="PROSITE" id="PS51011">
    <property type="entry name" value="ARID"/>
    <property type="match status" value="1"/>
</dbReference>
<evidence type="ECO:0000259" key="8">
    <source>
        <dbReference type="PROSITE" id="PS51486"/>
    </source>
</evidence>
<dbReference type="SMART" id="SM01014">
    <property type="entry name" value="ARID"/>
    <property type="match status" value="1"/>
</dbReference>
<dbReference type="CDD" id="cd16867">
    <property type="entry name" value="ARID_ARID3"/>
    <property type="match status" value="1"/>
</dbReference>
<evidence type="ECO:0000256" key="3">
    <source>
        <dbReference type="ARBA" id="ARBA00023125"/>
    </source>
</evidence>
<keyword evidence="9" id="KW-1185">Reference proteome</keyword>
<evidence type="ECO:0000256" key="5">
    <source>
        <dbReference type="ARBA" id="ARBA00023242"/>
    </source>
</evidence>
<dbReference type="GO" id="GO:0005634">
    <property type="term" value="C:nucleus"/>
    <property type="evidence" value="ECO:0007669"/>
    <property type="project" value="UniProtKB-SubCell"/>
</dbReference>
<keyword evidence="2" id="KW-0805">Transcription regulation</keyword>
<keyword evidence="5" id="KW-0539">Nucleus</keyword>
<dbReference type="Pfam" id="PF01388">
    <property type="entry name" value="ARID"/>
    <property type="match status" value="1"/>
</dbReference>
<evidence type="ECO:0000256" key="1">
    <source>
        <dbReference type="ARBA" id="ARBA00004123"/>
    </source>
</evidence>
<feature type="compositionally biased region" description="Gly residues" evidence="6">
    <location>
        <begin position="123"/>
        <end position="134"/>
    </location>
</feature>
<dbReference type="Proteomes" id="UP000887540">
    <property type="component" value="Unplaced"/>
</dbReference>
<dbReference type="SMART" id="SM00501">
    <property type="entry name" value="BRIGHT"/>
    <property type="match status" value="1"/>
</dbReference>
<name>A0A914ENX9_9BILA</name>